<organism evidence="2 3">
    <name type="scientific">Pseudomonas fluorescens</name>
    <dbReference type="NCBI Taxonomy" id="294"/>
    <lineage>
        <taxon>Bacteria</taxon>
        <taxon>Pseudomonadati</taxon>
        <taxon>Pseudomonadota</taxon>
        <taxon>Gammaproteobacteria</taxon>
        <taxon>Pseudomonadales</taxon>
        <taxon>Pseudomonadaceae</taxon>
        <taxon>Pseudomonas</taxon>
    </lineage>
</organism>
<name>A0A0D0RQI8_PSEFL</name>
<dbReference type="AlphaFoldDB" id="A0A0D0RQI8"/>
<accession>A0A0D0RQI8</accession>
<feature type="transmembrane region" description="Helical" evidence="1">
    <location>
        <begin position="62"/>
        <end position="81"/>
    </location>
</feature>
<reference evidence="2 3" key="1">
    <citation type="submission" date="2015-01" db="EMBL/GenBank/DDBJ databases">
        <title>Genome sequence of the beneficial rhizobacterium Pseudomonas fluorescens 2-79.</title>
        <authorList>
            <person name="Thuermer A."/>
            <person name="Daniel R."/>
        </authorList>
    </citation>
    <scope>NUCLEOTIDE SEQUENCE [LARGE SCALE GENOMIC DNA]</scope>
    <source>
        <strain evidence="2 3">2-79</strain>
    </source>
</reference>
<evidence type="ECO:0000313" key="3">
    <source>
        <dbReference type="Proteomes" id="UP000032210"/>
    </source>
</evidence>
<keyword evidence="1" id="KW-0812">Transmembrane</keyword>
<proteinExistence type="predicted"/>
<dbReference type="Proteomes" id="UP000032210">
    <property type="component" value="Unassembled WGS sequence"/>
</dbReference>
<protein>
    <recommendedName>
        <fullName evidence="4">MFS transporter permease</fullName>
    </recommendedName>
</protein>
<comment type="caution">
    <text evidence="2">The sequence shown here is derived from an EMBL/GenBank/DDBJ whole genome shotgun (WGS) entry which is preliminary data.</text>
</comment>
<feature type="transmembrane region" description="Helical" evidence="1">
    <location>
        <begin position="33"/>
        <end position="50"/>
    </location>
</feature>
<gene>
    <name evidence="2" type="ORF">PFLU3_28180</name>
</gene>
<evidence type="ECO:0000313" key="2">
    <source>
        <dbReference type="EMBL" id="KIR21782.1"/>
    </source>
</evidence>
<dbReference type="PATRIC" id="fig|294.125.peg.2896"/>
<evidence type="ECO:0000256" key="1">
    <source>
        <dbReference type="SAM" id="Phobius"/>
    </source>
</evidence>
<sequence>MFISENPYAAPQADLKTPSTGASTFFIVAPRKLVLMVLLSQGFYTFYWLYKHWSAYRAATGARVLPIVRAFFSIFFLYALVMKIKQALDLKDPAYRWWPRCFVLGWIICAFLPFTYVWFVSSLTALKVGLCFAIAQVAMSVQIQHAVNHLENDSTGQANHRLTWANGIWICIGVSFWVIAISSALGLGAFVVEQ</sequence>
<keyword evidence="1" id="KW-0472">Membrane</keyword>
<keyword evidence="1" id="KW-1133">Transmembrane helix</keyword>
<evidence type="ECO:0008006" key="4">
    <source>
        <dbReference type="Google" id="ProtNLM"/>
    </source>
</evidence>
<feature type="transmembrane region" description="Helical" evidence="1">
    <location>
        <begin position="101"/>
        <end position="119"/>
    </location>
</feature>
<feature type="transmembrane region" description="Helical" evidence="1">
    <location>
        <begin position="168"/>
        <end position="192"/>
    </location>
</feature>
<dbReference type="EMBL" id="JXCQ01000021">
    <property type="protein sequence ID" value="KIR21782.1"/>
    <property type="molecule type" value="Genomic_DNA"/>
</dbReference>
<dbReference type="RefSeq" id="WP_052501138.1">
    <property type="nucleotide sequence ID" value="NZ_JXCQ01000021.1"/>
</dbReference>